<dbReference type="RefSeq" id="WP_058269143.1">
    <property type="nucleotide sequence ID" value="NZ_FMAZ01000007.1"/>
</dbReference>
<feature type="region of interest" description="Disordered" evidence="1">
    <location>
        <begin position="351"/>
        <end position="376"/>
    </location>
</feature>
<organism evidence="2 3">
    <name type="scientific">Pseudarthrobacter enclensis</name>
    <dbReference type="NCBI Taxonomy" id="993070"/>
    <lineage>
        <taxon>Bacteria</taxon>
        <taxon>Bacillati</taxon>
        <taxon>Actinomycetota</taxon>
        <taxon>Actinomycetes</taxon>
        <taxon>Micrococcales</taxon>
        <taxon>Micrococcaceae</taxon>
        <taxon>Pseudarthrobacter</taxon>
    </lineage>
</organism>
<dbReference type="AlphaFoldDB" id="A0A0V8IE11"/>
<name>A0A0V8IE11_9MICC</name>
<dbReference type="Pfam" id="PF04655">
    <property type="entry name" value="APH_6_hur"/>
    <property type="match status" value="1"/>
</dbReference>
<proteinExistence type="predicted"/>
<reference evidence="2 3" key="1">
    <citation type="journal article" date="2014" name="Arch. Microbiol.">
        <title>Arthrobacter enclensis sp. nov., isolated from sediment sample.</title>
        <authorList>
            <person name="Dastager S.G."/>
            <person name="Liu Q."/>
            <person name="Tang S.K."/>
            <person name="Krishnamurthi S."/>
            <person name="Lee J.C."/>
            <person name="Li W.J."/>
        </authorList>
    </citation>
    <scope>NUCLEOTIDE SEQUENCE [LARGE SCALE GENOMIC DNA]</scope>
    <source>
        <strain evidence="2 3">NIO-1008</strain>
    </source>
</reference>
<dbReference type="GO" id="GO:0016773">
    <property type="term" value="F:phosphotransferase activity, alcohol group as acceptor"/>
    <property type="evidence" value="ECO:0007669"/>
    <property type="project" value="InterPro"/>
</dbReference>
<feature type="compositionally biased region" description="Gly residues" evidence="1">
    <location>
        <begin position="367"/>
        <end position="376"/>
    </location>
</feature>
<dbReference type="OrthoDB" id="3638028at2"/>
<dbReference type="GO" id="GO:0019748">
    <property type="term" value="P:secondary metabolic process"/>
    <property type="evidence" value="ECO:0007669"/>
    <property type="project" value="InterPro"/>
</dbReference>
<dbReference type="Proteomes" id="UP000053199">
    <property type="component" value="Unassembled WGS sequence"/>
</dbReference>
<dbReference type="STRING" id="993070.AS031_15935"/>
<feature type="compositionally biased region" description="Basic and acidic residues" evidence="1">
    <location>
        <begin position="224"/>
        <end position="240"/>
    </location>
</feature>
<gene>
    <name evidence="2" type="ORF">AS031_15935</name>
</gene>
<sequence>MTRAAPIPVPPDLTARYSGNNAGRDWLSSLQGILADRLEQWSLEPDLLPGALPWNGHGGVVVPVRRADGTPAALKVAYPHDEAQVERHALALWEGHGAVELLEADGPTCSMLLERLDAGSSLNEVPVEQAAAIWGGVVRKLSVPPDPRPQWSHLEHIAASAEQWSDELPADWDRLGRPFPRRLLETALEVCQTRGAVGRRAARDVLVHTDLHFLNILARPGRCRPDADEPRAAQRDHVRAPDAPVPTAADGYAAIDPQPMVGDAEFAVAPLLWNRLRELPAANPGAGLRQRCVDFSAAAGLDPEAAREWAVLREVRNALWYAEKPGHGGDLARSLWVASTLAGETLPGLPPWDALPEPGQAAAAGQGRTGQHGVGG</sequence>
<dbReference type="InterPro" id="IPR006748">
    <property type="entry name" value="NH2Glyco/OHUrea_AB-resist_kin"/>
</dbReference>
<keyword evidence="3" id="KW-1185">Reference proteome</keyword>
<evidence type="ECO:0000256" key="1">
    <source>
        <dbReference type="SAM" id="MobiDB-lite"/>
    </source>
</evidence>
<dbReference type="SUPFAM" id="SSF56112">
    <property type="entry name" value="Protein kinase-like (PK-like)"/>
    <property type="match status" value="1"/>
</dbReference>
<dbReference type="EMBL" id="LNQM01000008">
    <property type="protein sequence ID" value="KSU72752.1"/>
    <property type="molecule type" value="Genomic_DNA"/>
</dbReference>
<accession>A0A0V8IE11</accession>
<dbReference type="InterPro" id="IPR011009">
    <property type="entry name" value="Kinase-like_dom_sf"/>
</dbReference>
<evidence type="ECO:0000313" key="3">
    <source>
        <dbReference type="Proteomes" id="UP000053199"/>
    </source>
</evidence>
<feature type="region of interest" description="Disordered" evidence="1">
    <location>
        <begin position="224"/>
        <end position="251"/>
    </location>
</feature>
<evidence type="ECO:0000313" key="2">
    <source>
        <dbReference type="EMBL" id="KSU72752.1"/>
    </source>
</evidence>
<protein>
    <submittedName>
        <fullName evidence="2">Aminoglycoside resistance protein</fullName>
    </submittedName>
</protein>
<comment type="caution">
    <text evidence="2">The sequence shown here is derived from an EMBL/GenBank/DDBJ whole genome shotgun (WGS) entry which is preliminary data.</text>
</comment>